<evidence type="ECO:0000313" key="2">
    <source>
        <dbReference type="EMBL" id="CAI4009486.1"/>
    </source>
</evidence>
<gene>
    <name evidence="2" type="ORF">C1SCF055_LOCUS34841</name>
</gene>
<evidence type="ECO:0000313" key="4">
    <source>
        <dbReference type="Proteomes" id="UP001152797"/>
    </source>
</evidence>
<keyword evidence="4" id="KW-1185">Reference proteome</keyword>
<evidence type="ECO:0000256" key="1">
    <source>
        <dbReference type="SAM" id="MobiDB-lite"/>
    </source>
</evidence>
<evidence type="ECO:0000313" key="3">
    <source>
        <dbReference type="EMBL" id="CAL1162861.1"/>
    </source>
</evidence>
<name>A0A9P1DFX4_9DINO</name>
<reference evidence="3" key="2">
    <citation type="submission" date="2024-04" db="EMBL/GenBank/DDBJ databases">
        <authorList>
            <person name="Chen Y."/>
            <person name="Shah S."/>
            <person name="Dougan E. K."/>
            <person name="Thang M."/>
            <person name="Chan C."/>
        </authorList>
    </citation>
    <scope>NUCLEOTIDE SEQUENCE [LARGE SCALE GENOMIC DNA]</scope>
</reference>
<organism evidence="2">
    <name type="scientific">Cladocopium goreaui</name>
    <dbReference type="NCBI Taxonomy" id="2562237"/>
    <lineage>
        <taxon>Eukaryota</taxon>
        <taxon>Sar</taxon>
        <taxon>Alveolata</taxon>
        <taxon>Dinophyceae</taxon>
        <taxon>Suessiales</taxon>
        <taxon>Symbiodiniaceae</taxon>
        <taxon>Cladocopium</taxon>
    </lineage>
</organism>
<proteinExistence type="predicted"/>
<feature type="compositionally biased region" description="Acidic residues" evidence="1">
    <location>
        <begin position="139"/>
        <end position="154"/>
    </location>
</feature>
<reference evidence="2" key="1">
    <citation type="submission" date="2022-10" db="EMBL/GenBank/DDBJ databases">
        <authorList>
            <person name="Chen Y."/>
            <person name="Dougan E. K."/>
            <person name="Chan C."/>
            <person name="Rhodes N."/>
            <person name="Thang M."/>
        </authorList>
    </citation>
    <scope>NUCLEOTIDE SEQUENCE</scope>
</reference>
<feature type="compositionally biased region" description="Basic residues" evidence="1">
    <location>
        <begin position="208"/>
        <end position="218"/>
    </location>
</feature>
<dbReference type="AlphaFoldDB" id="A0A9P1DFX4"/>
<accession>A0A9P1DFX4</accession>
<feature type="region of interest" description="Disordered" evidence="1">
    <location>
        <begin position="135"/>
        <end position="154"/>
    </location>
</feature>
<dbReference type="EMBL" id="CAMXCT010004543">
    <property type="protein sequence ID" value="CAI4009486.1"/>
    <property type="molecule type" value="Genomic_DNA"/>
</dbReference>
<dbReference type="Proteomes" id="UP001152797">
    <property type="component" value="Unassembled WGS sequence"/>
</dbReference>
<protein>
    <submittedName>
        <fullName evidence="2">Uncharacterized protein</fullName>
    </submittedName>
</protein>
<sequence>MVGISEEKRVGLKAPKVHWMELKSFEKRYGTPKPESLKTQTIDGRSVTGVDYVLPEDEGVYQYINEESTAVKRYTQLSSDVVLSATQNDEIHSGALKTIQASKFTHDSDKAVTLHGTSSSSSGARLSAADALDTADQQMEGDEMSSDDEDDECAVLDPQPLAGLFSRLAKGDKKRAAVSSDGPAKRPKTAVGNVPTSAVTAGVPNPKAKAKAKGKSTRNRSGEADGGNGNAPGELDDLLEVEPKGDFASEDAALLSSYVAQTKDLMKLDVSKSDDQTFTPWFKDRTAKLNELKGGINTKKKSLGRRKGDSSSIVNSLDEIIKRLNDVLGFVKRLQNVTTEGRKLYDDLVDGFDKDSAYDPSTATWERCIRAMALEDLKTAKFTGFFSDTRKACDLHLGDGANKFFDLLASQIVQRLLKSAVTGKGGQVNTQFITSFIAELSKSTPETHEQYHIVDSVRLVLDTTSPPEKVTEASQAIVQSTDWLAAAFNLENGQKVLKAACDHAERRSTQNAVLVSVDKAATDLTEISNAVETDGKCDAEFGKRIAKAHSVATGKEVKQLKGGDKTKVTNLQVAAEKGVLDVVRLTVKNEVVPFLDMMKREVESGANFVQVQNAALLGESACILQVQNTVHVTVVKSLIEACNAMQKLAHSFATSGSFTAEESQTSLQKWFDLSKSLLKLFMEDTEEFQTLDPAIRSCSGALSEYFGSNVHQTAFAHLKDCLIFASNFIANESQEGLDFEKFHTDLDQCRRMTSVMGENGKSIRQGLAMLDNVVTVGVALGKVAKPSADDDQSLFIRDPETVLNAMSAAMTAFSGDNRNAVISSFASMLTMTKSKLSRMEELKDLDFEKMEADLTSYLDSKVSLVQDEISLIGEKLGKAFEVVTSGGIDCSLPDVIVNIADMQAIQTEEMTECMEMTFADHRTKAVLEGACQLEKIEDCVSQVKTASGIVKDEEIFDQFGKCVALRRDFLTYLSTASLLTLLRTKAVKRAATQHGALQKKVRDQFAETMAVAKQFTLEIPAGLQALCTKLMGNADEAKSK</sequence>
<dbReference type="EMBL" id="CAMXCT020004543">
    <property type="protein sequence ID" value="CAL1162861.1"/>
    <property type="molecule type" value="Genomic_DNA"/>
</dbReference>
<comment type="caution">
    <text evidence="2">The sequence shown here is derived from an EMBL/GenBank/DDBJ whole genome shotgun (WGS) entry which is preliminary data.</text>
</comment>
<dbReference type="EMBL" id="CAMXCT030004543">
    <property type="protein sequence ID" value="CAL4796798.1"/>
    <property type="molecule type" value="Genomic_DNA"/>
</dbReference>
<feature type="region of interest" description="Disordered" evidence="1">
    <location>
        <begin position="175"/>
        <end position="235"/>
    </location>
</feature>